<dbReference type="Pfam" id="PF00240">
    <property type="entry name" value="ubiquitin"/>
    <property type="match status" value="1"/>
</dbReference>
<protein>
    <recommendedName>
        <fullName evidence="2">ubiquitinyl hydrolase 1</fullName>
        <ecNumber evidence="2">3.4.19.12</ecNumber>
    </recommendedName>
</protein>
<evidence type="ECO:0000256" key="2">
    <source>
        <dbReference type="ARBA" id="ARBA00012759"/>
    </source>
</evidence>
<dbReference type="InterPro" id="IPR001394">
    <property type="entry name" value="Peptidase_C19_UCH"/>
</dbReference>
<dbReference type="AlphaFoldDB" id="A0A0C3EM85"/>
<dbReference type="EC" id="3.4.19.12" evidence="2"/>
<dbReference type="InterPro" id="IPR044635">
    <property type="entry name" value="UBP14-like"/>
</dbReference>
<dbReference type="PANTHER" id="PTHR43982:SF1">
    <property type="entry name" value="UBIQUITIN CARBOXYL-TERMINAL HYDROLASE 14"/>
    <property type="match status" value="1"/>
</dbReference>
<gene>
    <name evidence="9" type="ORF">PILCRDRAFT_80888</name>
</gene>
<dbReference type="GO" id="GO:0016579">
    <property type="term" value="P:protein deubiquitination"/>
    <property type="evidence" value="ECO:0007669"/>
    <property type="project" value="InterPro"/>
</dbReference>
<evidence type="ECO:0000256" key="3">
    <source>
        <dbReference type="ARBA" id="ARBA00022670"/>
    </source>
</evidence>
<keyword evidence="5" id="KW-0378">Hydrolase</keyword>
<dbReference type="PANTHER" id="PTHR43982">
    <property type="entry name" value="UBIQUITIN CARBOXYL-TERMINAL HYDROLASE"/>
    <property type="match status" value="1"/>
</dbReference>
<dbReference type="GO" id="GO:0004843">
    <property type="term" value="F:cysteine-type deubiquitinase activity"/>
    <property type="evidence" value="ECO:0007669"/>
    <property type="project" value="UniProtKB-EC"/>
</dbReference>
<dbReference type="InterPro" id="IPR029071">
    <property type="entry name" value="Ubiquitin-like_domsf"/>
</dbReference>
<dbReference type="Pfam" id="PF00443">
    <property type="entry name" value="UCH"/>
    <property type="match status" value="1"/>
</dbReference>
<dbReference type="FunCoup" id="A0A0C3EM85">
    <property type="interactions" value="936"/>
</dbReference>
<dbReference type="SMART" id="SM00213">
    <property type="entry name" value="UBQ"/>
    <property type="match status" value="1"/>
</dbReference>
<reference evidence="9 10" key="1">
    <citation type="submission" date="2014-04" db="EMBL/GenBank/DDBJ databases">
        <authorList>
            <consortium name="DOE Joint Genome Institute"/>
            <person name="Kuo A."/>
            <person name="Tarkka M."/>
            <person name="Buscot F."/>
            <person name="Kohler A."/>
            <person name="Nagy L.G."/>
            <person name="Floudas D."/>
            <person name="Copeland A."/>
            <person name="Barry K.W."/>
            <person name="Cichocki N."/>
            <person name="Veneault-Fourrey C."/>
            <person name="LaButti K."/>
            <person name="Lindquist E.A."/>
            <person name="Lipzen A."/>
            <person name="Lundell T."/>
            <person name="Morin E."/>
            <person name="Murat C."/>
            <person name="Sun H."/>
            <person name="Tunlid A."/>
            <person name="Henrissat B."/>
            <person name="Grigoriev I.V."/>
            <person name="Hibbett D.S."/>
            <person name="Martin F."/>
            <person name="Nordberg H.P."/>
            <person name="Cantor M.N."/>
            <person name="Hua S.X."/>
        </authorList>
    </citation>
    <scope>NUCLEOTIDE SEQUENCE [LARGE SCALE GENOMIC DNA]</scope>
    <source>
        <strain evidence="9 10">F 1598</strain>
    </source>
</reference>
<dbReference type="Proteomes" id="UP000054166">
    <property type="component" value="Unassembled WGS sequence"/>
</dbReference>
<dbReference type="GO" id="GO:0043161">
    <property type="term" value="P:proteasome-mediated ubiquitin-dependent protein catabolic process"/>
    <property type="evidence" value="ECO:0007669"/>
    <property type="project" value="InterPro"/>
</dbReference>
<evidence type="ECO:0000256" key="1">
    <source>
        <dbReference type="ARBA" id="ARBA00000707"/>
    </source>
</evidence>
<evidence type="ECO:0000256" key="6">
    <source>
        <dbReference type="ARBA" id="ARBA00022807"/>
    </source>
</evidence>
<keyword evidence="6" id="KW-0788">Thiol protease</keyword>
<dbReference type="PROSITE" id="PS50053">
    <property type="entry name" value="UBIQUITIN_2"/>
    <property type="match status" value="1"/>
</dbReference>
<dbReference type="GO" id="GO:0070628">
    <property type="term" value="F:proteasome binding"/>
    <property type="evidence" value="ECO:0007669"/>
    <property type="project" value="TreeGrafter"/>
</dbReference>
<feature type="domain" description="USP" evidence="8">
    <location>
        <begin position="107"/>
        <end position="529"/>
    </location>
</feature>
<keyword evidence="4" id="KW-0833">Ubl conjugation pathway</keyword>
<dbReference type="InParanoid" id="A0A0C3EM85"/>
<evidence type="ECO:0000256" key="5">
    <source>
        <dbReference type="ARBA" id="ARBA00022801"/>
    </source>
</evidence>
<dbReference type="OrthoDB" id="333239at2759"/>
<accession>A0A0C3EM85</accession>
<dbReference type="Gene3D" id="3.10.20.90">
    <property type="entry name" value="Phosphatidylinositol 3-kinase Catalytic Subunit, Chain A, domain 1"/>
    <property type="match status" value="1"/>
</dbReference>
<proteinExistence type="predicted"/>
<feature type="domain" description="Ubiquitin-like" evidence="7">
    <location>
        <begin position="4"/>
        <end position="72"/>
    </location>
</feature>
<dbReference type="SUPFAM" id="SSF54236">
    <property type="entry name" value="Ubiquitin-like"/>
    <property type="match status" value="1"/>
</dbReference>
<dbReference type="HOGENOM" id="CLU_017549_2_1_1"/>
<dbReference type="CDD" id="cd16104">
    <property type="entry name" value="Ubl_USP14_like"/>
    <property type="match status" value="1"/>
</dbReference>
<reference evidence="10" key="2">
    <citation type="submission" date="2015-01" db="EMBL/GenBank/DDBJ databases">
        <title>Evolutionary Origins and Diversification of the Mycorrhizal Mutualists.</title>
        <authorList>
            <consortium name="DOE Joint Genome Institute"/>
            <consortium name="Mycorrhizal Genomics Consortium"/>
            <person name="Kohler A."/>
            <person name="Kuo A."/>
            <person name="Nagy L.G."/>
            <person name="Floudas D."/>
            <person name="Copeland A."/>
            <person name="Barry K.W."/>
            <person name="Cichocki N."/>
            <person name="Veneault-Fourrey C."/>
            <person name="LaButti K."/>
            <person name="Lindquist E.A."/>
            <person name="Lipzen A."/>
            <person name="Lundell T."/>
            <person name="Morin E."/>
            <person name="Murat C."/>
            <person name="Riley R."/>
            <person name="Ohm R."/>
            <person name="Sun H."/>
            <person name="Tunlid A."/>
            <person name="Henrissat B."/>
            <person name="Grigoriev I.V."/>
            <person name="Hibbett D.S."/>
            <person name="Martin F."/>
        </authorList>
    </citation>
    <scope>NUCLEOTIDE SEQUENCE [LARGE SCALE GENOMIC DNA]</scope>
    <source>
        <strain evidence="10">F 1598</strain>
    </source>
</reference>
<evidence type="ECO:0000313" key="10">
    <source>
        <dbReference type="Proteomes" id="UP000054166"/>
    </source>
</evidence>
<name>A0A0C3EM85_PILCF</name>
<sequence length="531" mass="59452">MSLLAVHVKHGGKVHDVQLDPDRPASVFKDAVYQVTGVPLDRMKVMIKGGILKDDTDWKKVKPKEGQTFRVIGAAGELPKAPEQPVQFLEGMLTERHPIFEITTPSLVTPDLRNTCYMNATVQVLRAIPELQIALNACAPPPTDIASSLRDLFASMNRVKDTKGTVAPTDLLRRLRVAASQVVVTDTSSTQYIQQDTQECWMQIIDSLKDVLISSEAGSATQKKFVRQYMTTEIRRDLICDEAPEEPMITSSEETLKLQCDISTTTDCVTTGIMETLNHSIDMYSSSLGRQASYIQRSRLSRLPTYLTVHIDRLARGGDSNERAKIMQKVEFPLEFDALGLVTDELKEKLMPARHRLEELKQPRTERIRESSTKGTSALFMNTFTQALSTAMESETGRGTGYIYQSDIMQAAREDHEVHQEEMAHRHRERMEVEGLVDQELRSDIGCSASGLYDLVAIIAHEEAAVDSGHYTAFLKKSVFATSPPQAEKELDWYKFDDDNVSEFSKEMLSTLYGEGDDPSACVLLYSSRSL</sequence>
<evidence type="ECO:0000259" key="7">
    <source>
        <dbReference type="PROSITE" id="PS50053"/>
    </source>
</evidence>
<dbReference type="EMBL" id="KN833076">
    <property type="protein sequence ID" value="KIM73690.1"/>
    <property type="molecule type" value="Genomic_DNA"/>
</dbReference>
<dbReference type="Gene3D" id="3.90.70.10">
    <property type="entry name" value="Cysteine proteinases"/>
    <property type="match status" value="1"/>
</dbReference>
<evidence type="ECO:0000256" key="4">
    <source>
        <dbReference type="ARBA" id="ARBA00022786"/>
    </source>
</evidence>
<dbReference type="InterPro" id="IPR000626">
    <property type="entry name" value="Ubiquitin-like_dom"/>
</dbReference>
<keyword evidence="3" id="KW-0645">Protease</keyword>
<dbReference type="InterPro" id="IPR038765">
    <property type="entry name" value="Papain-like_cys_pep_sf"/>
</dbReference>
<dbReference type="STRING" id="765440.A0A0C3EM85"/>
<comment type="catalytic activity">
    <reaction evidence="1">
        <text>Thiol-dependent hydrolysis of ester, thioester, amide, peptide and isopeptide bonds formed by the C-terminal Gly of ubiquitin (a 76-residue protein attached to proteins as an intracellular targeting signal).</text>
        <dbReference type="EC" id="3.4.19.12"/>
    </reaction>
</comment>
<evidence type="ECO:0000313" key="9">
    <source>
        <dbReference type="EMBL" id="KIM73690.1"/>
    </source>
</evidence>
<dbReference type="GO" id="GO:0061136">
    <property type="term" value="P:regulation of proteasomal protein catabolic process"/>
    <property type="evidence" value="ECO:0007669"/>
    <property type="project" value="TreeGrafter"/>
</dbReference>
<dbReference type="InterPro" id="IPR028889">
    <property type="entry name" value="USP"/>
</dbReference>
<evidence type="ECO:0000259" key="8">
    <source>
        <dbReference type="PROSITE" id="PS50235"/>
    </source>
</evidence>
<organism evidence="9 10">
    <name type="scientific">Piloderma croceum (strain F 1598)</name>
    <dbReference type="NCBI Taxonomy" id="765440"/>
    <lineage>
        <taxon>Eukaryota</taxon>
        <taxon>Fungi</taxon>
        <taxon>Dikarya</taxon>
        <taxon>Basidiomycota</taxon>
        <taxon>Agaricomycotina</taxon>
        <taxon>Agaricomycetes</taxon>
        <taxon>Agaricomycetidae</taxon>
        <taxon>Atheliales</taxon>
        <taxon>Atheliaceae</taxon>
        <taxon>Piloderma</taxon>
    </lineage>
</organism>
<keyword evidence="10" id="KW-1185">Reference proteome</keyword>
<dbReference type="SUPFAM" id="SSF54001">
    <property type="entry name" value="Cysteine proteinases"/>
    <property type="match status" value="1"/>
</dbReference>
<dbReference type="PROSITE" id="PS50235">
    <property type="entry name" value="USP_3"/>
    <property type="match status" value="1"/>
</dbReference>